<organism evidence="3 4">
    <name type="scientific">Porcisia hertigi</name>
    <dbReference type="NCBI Taxonomy" id="2761500"/>
    <lineage>
        <taxon>Eukaryota</taxon>
        <taxon>Discoba</taxon>
        <taxon>Euglenozoa</taxon>
        <taxon>Kinetoplastea</taxon>
        <taxon>Metakinetoplastina</taxon>
        <taxon>Trypanosomatida</taxon>
        <taxon>Trypanosomatidae</taxon>
        <taxon>Leishmaniinae</taxon>
        <taxon>Porcisia</taxon>
    </lineage>
</organism>
<dbReference type="AlphaFoldDB" id="A0A837A958"/>
<keyword evidence="2" id="KW-1133">Transmembrane helix</keyword>
<dbReference type="RefSeq" id="XP_067759713.1">
    <property type="nucleotide sequence ID" value="XM_067903158.1"/>
</dbReference>
<feature type="transmembrane region" description="Helical" evidence="2">
    <location>
        <begin position="58"/>
        <end position="80"/>
    </location>
</feature>
<dbReference type="EMBL" id="JAFJZO010000004">
    <property type="protein sequence ID" value="KAG5511621.1"/>
    <property type="molecule type" value="Genomic_DNA"/>
</dbReference>
<evidence type="ECO:0000256" key="2">
    <source>
        <dbReference type="SAM" id="Phobius"/>
    </source>
</evidence>
<evidence type="ECO:0000313" key="4">
    <source>
        <dbReference type="Proteomes" id="UP000674318"/>
    </source>
</evidence>
<feature type="compositionally biased region" description="Low complexity" evidence="1">
    <location>
        <begin position="227"/>
        <end position="242"/>
    </location>
</feature>
<dbReference type="OrthoDB" id="266540at2759"/>
<name>A0A837A958_9TRYP</name>
<accession>A0A837A958</accession>
<gene>
    <name evidence="3" type="ORF">JKF63_07217</name>
</gene>
<dbReference type="KEGG" id="phet:94293235"/>
<keyword evidence="2" id="KW-0472">Membrane</keyword>
<proteinExistence type="predicted"/>
<protein>
    <submittedName>
        <fullName evidence="3">Uncharacterized protein</fullName>
    </submittedName>
</protein>
<comment type="caution">
    <text evidence="3">The sequence shown here is derived from an EMBL/GenBank/DDBJ whole genome shotgun (WGS) entry which is preliminary data.</text>
</comment>
<evidence type="ECO:0000313" key="3">
    <source>
        <dbReference type="EMBL" id="KAG5511621.1"/>
    </source>
</evidence>
<feature type="region of interest" description="Disordered" evidence="1">
    <location>
        <begin position="222"/>
        <end position="259"/>
    </location>
</feature>
<sequence>MATLTNATFVGYAYYSVRGEGFIYTLSSNKDSNSSGSPMTILNVVVDSAAKANNFTSLLLLVVGSALMVGLIALVILSFFCQRKVPQLEKTYWKLQDTFTDVNDTLFQEIKRCTPPAAAIPSPSTQHKHTHPFQAQLAANTPSLPLLMQPGSICTSNVTPVRQLQQQRNPRPYDMNANLFPAAAPTVVHTENAYHHYFASQGTHTPASFFVTHTPPLSAPHLQEQQRVSGRFSESRSSSAPPEQSPLRRRMSKVSFIGA</sequence>
<reference evidence="3 4" key="1">
    <citation type="submission" date="2021-02" db="EMBL/GenBank/DDBJ databases">
        <title>Porcisia hertigi Genome sequencing and assembly.</title>
        <authorList>
            <person name="Almutairi H."/>
            <person name="Gatherer D."/>
        </authorList>
    </citation>
    <scope>NUCLEOTIDE SEQUENCE [LARGE SCALE GENOMIC DNA]</scope>
    <source>
        <strain evidence="3 4">C119</strain>
    </source>
</reference>
<evidence type="ECO:0000256" key="1">
    <source>
        <dbReference type="SAM" id="MobiDB-lite"/>
    </source>
</evidence>
<keyword evidence="4" id="KW-1185">Reference proteome</keyword>
<dbReference type="Proteomes" id="UP000674318">
    <property type="component" value="Unassembled WGS sequence"/>
</dbReference>
<keyword evidence="2" id="KW-0812">Transmembrane</keyword>
<dbReference type="GeneID" id="94293235"/>